<proteinExistence type="predicted"/>
<comment type="caution">
    <text evidence="2">The sequence shown here is derived from an EMBL/GenBank/DDBJ whole genome shotgun (WGS) entry which is preliminary data.</text>
</comment>
<keyword evidence="1" id="KW-0732">Signal</keyword>
<dbReference type="OrthoDB" id="1439289at2"/>
<name>A0A4Q4KQ24_9FLAO</name>
<evidence type="ECO:0000313" key="3">
    <source>
        <dbReference type="Proteomes" id="UP000293952"/>
    </source>
</evidence>
<dbReference type="Proteomes" id="UP000293952">
    <property type="component" value="Unassembled WGS sequence"/>
</dbReference>
<dbReference type="RefSeq" id="WP_130092663.1">
    <property type="nucleotide sequence ID" value="NZ_SETE01000002.1"/>
</dbReference>
<feature type="chain" id="PRO_5020629981" description="RHS repeat protein" evidence="1">
    <location>
        <begin position="24"/>
        <end position="562"/>
    </location>
</feature>
<sequence>MKSITLIFLFSLFLTFSFGQNNANPFELSNFEIKEKKVKKITEYDGDNALVKFGKYDEQGNQIYFKEDNRIIEFELDYDPNGYLTKEIATGLNYEIILKREIVLNQSGKVDSVIYNLPLPMYYEGFSEKYIYNKDGSNKSIIVYELPEKRKLFQYNYTYNSDKKLKTLQTLGFGDEGTQNYFKKEFEYFENGSMKIVSQITENGDTISISSYNIDGELINEKISIYYTTPNGYLYSPILYAEALKDLETPLTTFSIVTNINRKKDDQNYLMNIDHSYKGGNLIKSVQAYINGDKVYKMAEINFTYNYVNELVEKTTINFNKPDTTIVSYKQNQGQKRIDLNQKSRSYVLINKNPRLELSVESFLQQWECKTITTYDSLLNTVTKERYCLEEGIYPNDPEKVTVAKFDSKNRQINEKSYLESRKADQNTSYTFSENGSLVEYQYNGLYWKYYYNSTDSVLTKQAYYSDSIYENMIAFFTYKYDTSGNYEVKLTYSDKENKNPNNPILHQFDAEGKILKQEWESYKGSDKGTMTFIYNEMGLCIEEIFERGSDGFVTQYVYEFY</sequence>
<protein>
    <recommendedName>
        <fullName evidence="4">RHS repeat protein</fullName>
    </recommendedName>
</protein>
<reference evidence="2 3" key="1">
    <citation type="submission" date="2019-02" db="EMBL/GenBank/DDBJ databases">
        <title>Genome sequence of the sea-ice species Brumimicrobium glaciale.</title>
        <authorList>
            <person name="Bowman J.P."/>
        </authorList>
    </citation>
    <scope>NUCLEOTIDE SEQUENCE [LARGE SCALE GENOMIC DNA]</scope>
    <source>
        <strain evidence="2 3">IC156</strain>
    </source>
</reference>
<evidence type="ECO:0000313" key="2">
    <source>
        <dbReference type="EMBL" id="RYM34654.1"/>
    </source>
</evidence>
<dbReference type="AlphaFoldDB" id="A0A4Q4KQ24"/>
<gene>
    <name evidence="2" type="ORF">ERX46_04570</name>
</gene>
<accession>A0A4Q4KQ24</accession>
<evidence type="ECO:0000256" key="1">
    <source>
        <dbReference type="SAM" id="SignalP"/>
    </source>
</evidence>
<evidence type="ECO:0008006" key="4">
    <source>
        <dbReference type="Google" id="ProtNLM"/>
    </source>
</evidence>
<keyword evidence="3" id="KW-1185">Reference proteome</keyword>
<organism evidence="2 3">
    <name type="scientific">Brumimicrobium glaciale</name>
    <dbReference type="NCBI Taxonomy" id="200475"/>
    <lineage>
        <taxon>Bacteria</taxon>
        <taxon>Pseudomonadati</taxon>
        <taxon>Bacteroidota</taxon>
        <taxon>Flavobacteriia</taxon>
        <taxon>Flavobacteriales</taxon>
        <taxon>Crocinitomicaceae</taxon>
        <taxon>Brumimicrobium</taxon>
    </lineage>
</organism>
<feature type="signal peptide" evidence="1">
    <location>
        <begin position="1"/>
        <end position="23"/>
    </location>
</feature>
<dbReference type="EMBL" id="SETE01000002">
    <property type="protein sequence ID" value="RYM34654.1"/>
    <property type="molecule type" value="Genomic_DNA"/>
</dbReference>